<evidence type="ECO:0000256" key="7">
    <source>
        <dbReference type="ARBA" id="ARBA00023136"/>
    </source>
</evidence>
<name>A0A814R9L3_9BILA</name>
<dbReference type="InterPro" id="IPR018303">
    <property type="entry name" value="ATPase_P-typ_P_site"/>
</dbReference>
<evidence type="ECO:0000256" key="5">
    <source>
        <dbReference type="ARBA" id="ARBA00022989"/>
    </source>
</evidence>
<dbReference type="Gene3D" id="1.20.1110.10">
    <property type="entry name" value="Calcium-transporting ATPase, transmembrane domain"/>
    <property type="match status" value="1"/>
</dbReference>
<dbReference type="InterPro" id="IPR023298">
    <property type="entry name" value="ATPase_P-typ_TM_dom_sf"/>
</dbReference>
<evidence type="ECO:0000256" key="8">
    <source>
        <dbReference type="ARBA" id="ARBA00023180"/>
    </source>
</evidence>
<comment type="caution">
    <text evidence="10">The sequence shown here is derived from an EMBL/GenBank/DDBJ whole genome shotgun (WGS) entry which is preliminary data.</text>
</comment>
<dbReference type="SUPFAM" id="SSF81665">
    <property type="entry name" value="Calcium ATPase, transmembrane domain M"/>
    <property type="match status" value="1"/>
</dbReference>
<keyword evidence="8 9" id="KW-0325">Glycoprotein</keyword>
<dbReference type="GO" id="GO:0000139">
    <property type="term" value="C:Golgi membrane"/>
    <property type="evidence" value="ECO:0007669"/>
    <property type="project" value="UniProtKB-SubCell"/>
</dbReference>
<evidence type="ECO:0000256" key="4">
    <source>
        <dbReference type="ARBA" id="ARBA00022692"/>
    </source>
</evidence>
<dbReference type="Gene3D" id="3.40.50.1000">
    <property type="entry name" value="HAD superfamily/HAD-like"/>
    <property type="match status" value="1"/>
</dbReference>
<dbReference type="Proteomes" id="UP000663891">
    <property type="component" value="Unassembled WGS sequence"/>
</dbReference>
<keyword evidence="5" id="KW-1133">Transmembrane helix</keyword>
<dbReference type="GO" id="GO:0008146">
    <property type="term" value="F:sulfotransferase activity"/>
    <property type="evidence" value="ECO:0007669"/>
    <property type="project" value="InterPro"/>
</dbReference>
<keyword evidence="7" id="KW-0472">Membrane</keyword>
<keyword evidence="3 9" id="KW-0808">Transferase</keyword>
<dbReference type="EC" id="2.8.2.-" evidence="9"/>
<comment type="similarity">
    <text evidence="2 9">Belongs to the sulfotransferase 2 family.</text>
</comment>
<dbReference type="InterPro" id="IPR023214">
    <property type="entry name" value="HAD_sf"/>
</dbReference>
<dbReference type="Pfam" id="PF03567">
    <property type="entry name" value="Sulfotransfer_2"/>
    <property type="match status" value="1"/>
</dbReference>
<keyword evidence="9" id="KW-0119">Carbohydrate metabolism</keyword>
<sequence length="433" mass="50572">MVVAFIPEGLPAAVTLVLTIVAKRMYKQKVLVKSLATVETFNNVSIIATDKTGTLTMNQMTITAILWGNQGEYMVPIHNIDGNTVVNDRHTINRQQPSFNDLRGIPHNTLYCAVPKVATKTLLNFMLYMHVNDIIDNLEHNWTNIDAGRAQVEKRIHIGSYIHELRQHGIAIPKRKVPKSLAGFLRMYLNVLRFGSINETYSSQPLTPWRLTFTHSFPYLHLRSLLNLSDIFSPSFTRVIFVRHPFERLASAYKERIATLEEDRIQPEPGSDAMREKICRKRMWSRRIQKPLLKKDSCRDTIPSFEDFVRYILIDTNTPNGIDKMDYHWQPYSTICQVCRFKYNFIGKYEMFNDHFNSLREIANLSDWNIEKRNGASGLTTYDYQRFYSALPDDLICQLIHLYDQDFRLFKYRVDDYINRPTLLENCNQLKTL</sequence>
<keyword evidence="4" id="KW-0812">Transmembrane</keyword>
<dbReference type="AlphaFoldDB" id="A0A814R9L3"/>
<dbReference type="InterPro" id="IPR018011">
    <property type="entry name" value="Carb_sulfotrans_8-10"/>
</dbReference>
<dbReference type="InterPro" id="IPR023299">
    <property type="entry name" value="ATPase_P-typ_cyto_dom_N"/>
</dbReference>
<dbReference type="OrthoDB" id="2019940at2759"/>
<dbReference type="GO" id="GO:0016051">
    <property type="term" value="P:carbohydrate biosynthetic process"/>
    <property type="evidence" value="ECO:0007669"/>
    <property type="project" value="InterPro"/>
</dbReference>
<dbReference type="PANTHER" id="PTHR12137:SF54">
    <property type="entry name" value="CARBOHYDRATE SULFOTRANSFERASE"/>
    <property type="match status" value="1"/>
</dbReference>
<dbReference type="GO" id="GO:0000166">
    <property type="term" value="F:nucleotide binding"/>
    <property type="evidence" value="ECO:0007669"/>
    <property type="project" value="InterPro"/>
</dbReference>
<evidence type="ECO:0000256" key="6">
    <source>
        <dbReference type="ARBA" id="ARBA00023034"/>
    </source>
</evidence>
<evidence type="ECO:0000256" key="2">
    <source>
        <dbReference type="ARBA" id="ARBA00006339"/>
    </source>
</evidence>
<accession>A0A814R9L3</accession>
<gene>
    <name evidence="10" type="ORF">VCS650_LOCUS21730</name>
</gene>
<evidence type="ECO:0000256" key="9">
    <source>
        <dbReference type="RuleBase" id="RU364020"/>
    </source>
</evidence>
<evidence type="ECO:0000256" key="1">
    <source>
        <dbReference type="ARBA" id="ARBA00004323"/>
    </source>
</evidence>
<dbReference type="Gene3D" id="3.40.1110.10">
    <property type="entry name" value="Calcium-transporting ATPase, cytoplasmic domain N"/>
    <property type="match status" value="1"/>
</dbReference>
<dbReference type="PROSITE" id="PS00154">
    <property type="entry name" value="ATPASE_E1_E2"/>
    <property type="match status" value="1"/>
</dbReference>
<keyword evidence="9" id="KW-0735">Signal-anchor</keyword>
<evidence type="ECO:0000313" key="11">
    <source>
        <dbReference type="Proteomes" id="UP000663891"/>
    </source>
</evidence>
<dbReference type="PANTHER" id="PTHR12137">
    <property type="entry name" value="CARBOHYDRATE SULFOTRANSFERASE"/>
    <property type="match status" value="1"/>
</dbReference>
<organism evidence="10 11">
    <name type="scientific">Adineta steineri</name>
    <dbReference type="NCBI Taxonomy" id="433720"/>
    <lineage>
        <taxon>Eukaryota</taxon>
        <taxon>Metazoa</taxon>
        <taxon>Spiralia</taxon>
        <taxon>Gnathifera</taxon>
        <taxon>Rotifera</taxon>
        <taxon>Eurotatoria</taxon>
        <taxon>Bdelloidea</taxon>
        <taxon>Adinetida</taxon>
        <taxon>Adinetidae</taxon>
        <taxon>Adineta</taxon>
    </lineage>
</organism>
<evidence type="ECO:0000313" key="10">
    <source>
        <dbReference type="EMBL" id="CAF1131015.1"/>
    </source>
</evidence>
<proteinExistence type="inferred from homology"/>
<dbReference type="EMBL" id="CAJNON010000237">
    <property type="protein sequence ID" value="CAF1131015.1"/>
    <property type="molecule type" value="Genomic_DNA"/>
</dbReference>
<comment type="subcellular location">
    <subcellularLocation>
        <location evidence="1 9">Golgi apparatus membrane</location>
        <topology evidence="1 9">Single-pass type II membrane protein</topology>
    </subcellularLocation>
</comment>
<evidence type="ECO:0000256" key="3">
    <source>
        <dbReference type="ARBA" id="ARBA00022679"/>
    </source>
</evidence>
<keyword evidence="6 9" id="KW-0333">Golgi apparatus</keyword>
<protein>
    <recommendedName>
        <fullName evidence="9">Carbohydrate sulfotransferase</fullName>
        <ecNumber evidence="9">2.8.2.-</ecNumber>
    </recommendedName>
</protein>
<dbReference type="InterPro" id="IPR005331">
    <property type="entry name" value="Sulfotransferase"/>
</dbReference>
<reference evidence="10" key="1">
    <citation type="submission" date="2021-02" db="EMBL/GenBank/DDBJ databases">
        <authorList>
            <person name="Nowell W R."/>
        </authorList>
    </citation>
    <scope>NUCLEOTIDE SEQUENCE</scope>
</reference>